<dbReference type="Pfam" id="PF04900">
    <property type="entry name" value="Fcf1"/>
    <property type="match status" value="1"/>
</dbReference>
<dbReference type="InterPro" id="IPR006984">
    <property type="entry name" value="Fcf1/UTP23"/>
</dbReference>
<accession>A0A3Q7XIW9</accession>
<evidence type="ECO:0000313" key="5">
    <source>
        <dbReference type="RefSeq" id="XP_027186356.1"/>
    </source>
</evidence>
<evidence type="ECO:0000313" key="1">
    <source>
        <dbReference type="Proteomes" id="UP000087171"/>
    </source>
</evidence>
<dbReference type="SUPFAM" id="SSF50978">
    <property type="entry name" value="WD40 repeat-like"/>
    <property type="match status" value="1"/>
</dbReference>
<dbReference type="OrthoDB" id="1731995at2759"/>
<dbReference type="STRING" id="3827.A0A3Q7XIW9"/>
<protein>
    <submittedName>
        <fullName evidence="2 3">Uncharacterized protein LOC101500940 isoform X1</fullName>
    </submittedName>
</protein>
<evidence type="ECO:0000313" key="3">
    <source>
        <dbReference type="RefSeq" id="XP_027186354.1"/>
    </source>
</evidence>
<dbReference type="SUPFAM" id="SSF88723">
    <property type="entry name" value="PIN domain-like"/>
    <property type="match status" value="1"/>
</dbReference>
<evidence type="ECO:0000313" key="7">
    <source>
        <dbReference type="RefSeq" id="XP_027186358.1"/>
    </source>
</evidence>
<dbReference type="PANTHER" id="PTHR31016">
    <property type="entry name" value="OS04G0228100 PROTEIN"/>
    <property type="match status" value="1"/>
</dbReference>
<name>A0A3Q7XIW9_CICAR</name>
<dbReference type="Gene3D" id="3.40.50.1010">
    <property type="entry name" value="5'-nuclease"/>
    <property type="match status" value="1"/>
</dbReference>
<dbReference type="Proteomes" id="UP000087171">
    <property type="component" value="Unplaced"/>
</dbReference>
<evidence type="ECO:0000313" key="6">
    <source>
        <dbReference type="RefSeq" id="XP_027186357.1"/>
    </source>
</evidence>
<reference evidence="2 3" key="1">
    <citation type="submission" date="2025-04" db="UniProtKB">
        <authorList>
            <consortium name="RefSeq"/>
        </authorList>
    </citation>
    <scope>IDENTIFICATION</scope>
    <source>
        <tissue evidence="2 3">Etiolated seedlings</tissue>
    </source>
</reference>
<organism evidence="1 2">
    <name type="scientific">Cicer arietinum</name>
    <name type="common">Chickpea</name>
    <name type="synonym">Garbanzo</name>
    <dbReference type="NCBI Taxonomy" id="3827"/>
    <lineage>
        <taxon>Eukaryota</taxon>
        <taxon>Viridiplantae</taxon>
        <taxon>Streptophyta</taxon>
        <taxon>Embryophyta</taxon>
        <taxon>Tracheophyta</taxon>
        <taxon>Spermatophyta</taxon>
        <taxon>Magnoliopsida</taxon>
        <taxon>eudicotyledons</taxon>
        <taxon>Gunneridae</taxon>
        <taxon>Pentapetalae</taxon>
        <taxon>rosids</taxon>
        <taxon>fabids</taxon>
        <taxon>Fabales</taxon>
        <taxon>Fabaceae</taxon>
        <taxon>Papilionoideae</taxon>
        <taxon>50 kb inversion clade</taxon>
        <taxon>NPAAA clade</taxon>
        <taxon>Hologalegina</taxon>
        <taxon>IRL clade</taxon>
        <taxon>Cicereae</taxon>
        <taxon>Cicer</taxon>
    </lineage>
</organism>
<proteinExistence type="predicted"/>
<dbReference type="RefSeq" id="XP_027186354.1">
    <property type="nucleotide sequence ID" value="XM_027330553.1"/>
</dbReference>
<dbReference type="GO" id="GO:0032040">
    <property type="term" value="C:small-subunit processome"/>
    <property type="evidence" value="ECO:0007669"/>
    <property type="project" value="InterPro"/>
</dbReference>
<dbReference type="PANTHER" id="PTHR31016:SF20">
    <property type="entry name" value="HEAT-INDUCIBLE TRANSCRIPTION REPRESSOR-RELATED"/>
    <property type="match status" value="1"/>
</dbReference>
<dbReference type="AlphaFoldDB" id="A0A3Q7XIW9"/>
<dbReference type="RefSeq" id="XP_027186353.1">
    <property type="nucleotide sequence ID" value="XM_027330552.1"/>
</dbReference>
<dbReference type="RefSeq" id="XP_027186357.1">
    <property type="nucleotide sequence ID" value="XM_027330556.1"/>
</dbReference>
<evidence type="ECO:0000313" key="4">
    <source>
        <dbReference type="RefSeq" id="XP_027186355.1"/>
    </source>
</evidence>
<evidence type="ECO:0000313" key="2">
    <source>
        <dbReference type="RefSeq" id="XP_027186353.1"/>
    </source>
</evidence>
<dbReference type="InterPro" id="IPR036322">
    <property type="entry name" value="WD40_repeat_dom_sf"/>
</dbReference>
<sequence>MRVFVKYRTQHKCFIVATCDRDLKRRIRKIPGVPIMYITKKVKSVIDAHDGGVNDLGFSYPNNKLWFVICGDDKLIKSFDAYGNDNTKSGFWGVLAHKAKSILDDKNSAPPPQHDTMPLPQTLKSHSFNTFTSPFSTQPLYQSPDSNKKMDNPTIRKGLDAIKSSLNHLGDTFEKAFEDSKTIVESKTADLRSQIRRKRKWTGGHKPSFRCEESMAAIRSDKVSFSPLNTTQGITRRKVAMATAAKAKLLLRELKTVKADLAFAKRCICTCSRLCTCYQKQTIYFIHLY</sequence>
<dbReference type="InterPro" id="IPR029060">
    <property type="entry name" value="PIN-like_dom_sf"/>
</dbReference>
<gene>
    <name evidence="2 3 4 5 6 7" type="primary">LOC101500940</name>
</gene>
<dbReference type="RefSeq" id="XP_027186356.1">
    <property type="nucleotide sequence ID" value="XM_027330555.1"/>
</dbReference>
<dbReference type="RefSeq" id="XP_027186358.1">
    <property type="nucleotide sequence ID" value="XM_027330557.1"/>
</dbReference>
<dbReference type="RefSeq" id="XP_027186355.1">
    <property type="nucleotide sequence ID" value="XM_027330554.1"/>
</dbReference>
<keyword evidence="1" id="KW-1185">Reference proteome</keyword>